<dbReference type="InterPro" id="IPR036020">
    <property type="entry name" value="WW_dom_sf"/>
</dbReference>
<sequence>MYKNDFGAIRHRGAFQNEQSVGDRQPFHARSISKSQIQRPPFTNGFPQQVFKPRNRGANFRHLNMNCKNNQIPTKLGHSTTQPYSKSDFPPHVNENYPHVNENYPHVKENCPPLYFASNICGMTSNLENQRLNYFCNFNTLASKQQEEMWIEEKSENGASYYYTVDSRVATWDKPKNVKINSFVQSKALTSSQSKVDFQENAIQNRQNIWPRNVNCLEQVPSLNPNFTDVPTRIIIPFPPPLYQPPPPLPFINYSIPSTSVRMPQMISNSPATSLMIPPAAITDITITESLIQNSEKPVIFNEQNKLASSDPIYQANYFKKEKILSSGTDSEKSNTKAEINETFLLEKETEFPLSSAENVLKGCVSNQEEYALSPRMKNEVKNNILDTKKDSNKRASSNAQSDNKSKDVKNGDKSRPVSSTPIPGSTWCVVWTGDNRVFFYDSCRKVSVWNTPNELLNRIDVKKLVQTPPIISEKIQTDVSFDSEAKKIKVEITNVSSTSEKIKTNNEKLTLEETVLKATKEREHIPHLTRVQMFMDLLLEKKVSAFSTFEKELPKIVFDSRYLLLTPKERKRRFDLYVRTKMEDEKYRKRKESAKKRENFIQLLEESKVTHDTRFLDFSNKCCEDSRFQVIKGTKERERIFYRFISNLHRTDDSLNTSSPQTSEFLELLKEQDWLNVDSSWSECKKMIGCDDRYLNINSEECKQTIFKDFITNYFKRSSPKGKEDRILPGIETQQREVQKNISVCMKELEEERQLCKHESLSNSFMALLVDRVRNPNIQYRNAIRCLKSDHRWENVAELKLNERERLFHYHIRQLKSRQKDLFHKELDELLKDIDLTSTWRDVKKIIQNHKKCSRFISDEKKCEREFNDYMKKRLNTAKVEFRELLQETKLITYASKELIKNTNHLEIIQNFLSKDKRYLVLKGIERNRRNMLMAYIDKLYSQGPPRPPTAPEPFRC</sequence>
<dbReference type="PANTHER" id="PTHR15377">
    <property type="entry name" value="TRANSCRIPTION ELONGATION REGULATOR 1"/>
    <property type="match status" value="1"/>
</dbReference>
<dbReference type="InterPro" id="IPR045148">
    <property type="entry name" value="TCRG1-like"/>
</dbReference>
<evidence type="ECO:0000259" key="3">
    <source>
        <dbReference type="PROSITE" id="PS50020"/>
    </source>
</evidence>
<evidence type="ECO:0000256" key="2">
    <source>
        <dbReference type="SAM" id="MobiDB-lite"/>
    </source>
</evidence>
<keyword evidence="6" id="KW-1185">Reference proteome</keyword>
<organism evidence="5 6">
    <name type="scientific">Oedothorax gibbosus</name>
    <dbReference type="NCBI Taxonomy" id="931172"/>
    <lineage>
        <taxon>Eukaryota</taxon>
        <taxon>Metazoa</taxon>
        <taxon>Ecdysozoa</taxon>
        <taxon>Arthropoda</taxon>
        <taxon>Chelicerata</taxon>
        <taxon>Arachnida</taxon>
        <taxon>Araneae</taxon>
        <taxon>Araneomorphae</taxon>
        <taxon>Entelegynae</taxon>
        <taxon>Araneoidea</taxon>
        <taxon>Linyphiidae</taxon>
        <taxon>Erigoninae</taxon>
        <taxon>Oedothorax</taxon>
    </lineage>
</organism>
<dbReference type="Proteomes" id="UP000827092">
    <property type="component" value="Unassembled WGS sequence"/>
</dbReference>
<dbReference type="InterPro" id="IPR002713">
    <property type="entry name" value="FF_domain"/>
</dbReference>
<dbReference type="Gene3D" id="1.10.10.440">
    <property type="entry name" value="FF domain"/>
    <property type="match status" value="6"/>
</dbReference>
<evidence type="ECO:0000259" key="4">
    <source>
        <dbReference type="PROSITE" id="PS51676"/>
    </source>
</evidence>
<keyword evidence="1" id="KW-0677">Repeat</keyword>
<dbReference type="PROSITE" id="PS51676">
    <property type="entry name" value="FF"/>
    <property type="match status" value="2"/>
</dbReference>
<feature type="compositionally biased region" description="Basic and acidic residues" evidence="2">
    <location>
        <begin position="377"/>
        <end position="394"/>
    </location>
</feature>
<feature type="region of interest" description="Disordered" evidence="2">
    <location>
        <begin position="376"/>
        <end position="422"/>
    </location>
</feature>
<feature type="compositionally biased region" description="Polar residues" evidence="2">
    <location>
        <begin position="72"/>
        <end position="85"/>
    </location>
</feature>
<evidence type="ECO:0000256" key="1">
    <source>
        <dbReference type="ARBA" id="ARBA00022737"/>
    </source>
</evidence>
<feature type="domain" description="WW" evidence="3">
    <location>
        <begin position="144"/>
        <end position="177"/>
    </location>
</feature>
<dbReference type="InterPro" id="IPR001202">
    <property type="entry name" value="WW_dom"/>
</dbReference>
<reference evidence="5 6" key="1">
    <citation type="journal article" date="2022" name="Nat. Ecol. Evol.">
        <title>A masculinizing supergene underlies an exaggerated male reproductive morph in a spider.</title>
        <authorList>
            <person name="Hendrickx F."/>
            <person name="De Corte Z."/>
            <person name="Sonet G."/>
            <person name="Van Belleghem S.M."/>
            <person name="Kostlbacher S."/>
            <person name="Vangestel C."/>
        </authorList>
    </citation>
    <scope>NUCLEOTIDE SEQUENCE [LARGE SCALE GENOMIC DNA]</scope>
    <source>
        <strain evidence="5">W744_W776</strain>
    </source>
</reference>
<feature type="domain" description="FF" evidence="4">
    <location>
        <begin position="592"/>
        <end position="648"/>
    </location>
</feature>
<dbReference type="EMBL" id="JAFNEN010000058">
    <property type="protein sequence ID" value="KAG8197181.1"/>
    <property type="molecule type" value="Genomic_DNA"/>
</dbReference>
<evidence type="ECO:0000313" key="5">
    <source>
        <dbReference type="EMBL" id="KAG8197181.1"/>
    </source>
</evidence>
<accession>A0AAV6VLZ1</accession>
<evidence type="ECO:0008006" key="7">
    <source>
        <dbReference type="Google" id="ProtNLM"/>
    </source>
</evidence>
<feature type="domain" description="FF" evidence="4">
    <location>
        <begin position="813"/>
        <end position="874"/>
    </location>
</feature>
<name>A0AAV6VLZ1_9ARAC</name>
<dbReference type="InterPro" id="IPR057565">
    <property type="entry name" value="WW_TCRG1_3rd"/>
</dbReference>
<dbReference type="SMART" id="SM00441">
    <property type="entry name" value="FF"/>
    <property type="match status" value="6"/>
</dbReference>
<evidence type="ECO:0000313" key="6">
    <source>
        <dbReference type="Proteomes" id="UP000827092"/>
    </source>
</evidence>
<dbReference type="SUPFAM" id="SSF51045">
    <property type="entry name" value="WW domain"/>
    <property type="match status" value="2"/>
</dbReference>
<dbReference type="SUPFAM" id="SSF81698">
    <property type="entry name" value="FF domain"/>
    <property type="match status" value="5"/>
</dbReference>
<gene>
    <name evidence="5" type="ORF">JTE90_011339</name>
</gene>
<feature type="region of interest" description="Disordered" evidence="2">
    <location>
        <begin position="72"/>
        <end position="92"/>
    </location>
</feature>
<dbReference type="Pfam" id="PF01846">
    <property type="entry name" value="FF"/>
    <property type="match status" value="3"/>
</dbReference>
<dbReference type="PANTHER" id="PTHR15377:SF3">
    <property type="entry name" value="WW DOMAIN-CONTAINING PROTEIN"/>
    <property type="match status" value="1"/>
</dbReference>
<dbReference type="PROSITE" id="PS50020">
    <property type="entry name" value="WW_DOMAIN_2"/>
    <property type="match status" value="1"/>
</dbReference>
<dbReference type="Gene3D" id="2.20.70.10">
    <property type="match status" value="1"/>
</dbReference>
<dbReference type="Pfam" id="PF23517">
    <property type="entry name" value="WW_TCERG1"/>
    <property type="match status" value="1"/>
</dbReference>
<proteinExistence type="predicted"/>
<dbReference type="GO" id="GO:0003712">
    <property type="term" value="F:transcription coregulator activity"/>
    <property type="evidence" value="ECO:0007669"/>
    <property type="project" value="TreeGrafter"/>
</dbReference>
<feature type="compositionally biased region" description="Basic and acidic residues" evidence="2">
    <location>
        <begin position="404"/>
        <end position="416"/>
    </location>
</feature>
<dbReference type="AlphaFoldDB" id="A0AAV6VLZ1"/>
<dbReference type="GO" id="GO:0070063">
    <property type="term" value="F:RNA polymerase binding"/>
    <property type="evidence" value="ECO:0007669"/>
    <property type="project" value="InterPro"/>
</dbReference>
<dbReference type="SMART" id="SM00456">
    <property type="entry name" value="WW"/>
    <property type="match status" value="2"/>
</dbReference>
<dbReference type="GO" id="GO:0005634">
    <property type="term" value="C:nucleus"/>
    <property type="evidence" value="ECO:0007669"/>
    <property type="project" value="TreeGrafter"/>
</dbReference>
<dbReference type="FunFam" id="2.20.70.10:FF:000049">
    <property type="entry name" value="Transcription elongation regulator 1-like"/>
    <property type="match status" value="1"/>
</dbReference>
<dbReference type="InterPro" id="IPR036517">
    <property type="entry name" value="FF_domain_sf"/>
</dbReference>
<protein>
    <recommendedName>
        <fullName evidence="7">Transcription elongation regulator 1</fullName>
    </recommendedName>
</protein>
<comment type="caution">
    <text evidence="5">The sequence shown here is derived from an EMBL/GenBank/DDBJ whole genome shotgun (WGS) entry which is preliminary data.</text>
</comment>